<accession>A0ABY4FLU0</accession>
<dbReference type="EMBL" id="CP095045">
    <property type="protein sequence ID" value="UOQ57252.1"/>
    <property type="molecule type" value="Genomic_DNA"/>
</dbReference>
<dbReference type="RefSeq" id="WP_244727928.1">
    <property type="nucleotide sequence ID" value="NZ_CP095045.1"/>
</dbReference>
<dbReference type="Gene3D" id="2.60.120.260">
    <property type="entry name" value="Galactose-binding domain-like"/>
    <property type="match status" value="1"/>
</dbReference>
<evidence type="ECO:0000313" key="2">
    <source>
        <dbReference type="Proteomes" id="UP000831786"/>
    </source>
</evidence>
<proteinExistence type="predicted"/>
<organism evidence="1 2">
    <name type="scientific">Leucobacter allii</name>
    <dbReference type="NCBI Taxonomy" id="2932247"/>
    <lineage>
        <taxon>Bacteria</taxon>
        <taxon>Bacillati</taxon>
        <taxon>Actinomycetota</taxon>
        <taxon>Actinomycetes</taxon>
        <taxon>Micrococcales</taxon>
        <taxon>Microbacteriaceae</taxon>
        <taxon>Leucobacter</taxon>
    </lineage>
</organism>
<protein>
    <submittedName>
        <fullName evidence="1">Uncharacterized protein</fullName>
    </submittedName>
</protein>
<evidence type="ECO:0000313" key="1">
    <source>
        <dbReference type="EMBL" id="UOQ57252.1"/>
    </source>
</evidence>
<reference evidence="1 2" key="1">
    <citation type="submission" date="2022-04" db="EMBL/GenBank/DDBJ databases">
        <title>Leucobacter sp. isolated from rhizosphere of garlic.</title>
        <authorList>
            <person name="Won M."/>
            <person name="Lee C.-M."/>
            <person name="Woen H.-Y."/>
            <person name="Kwon S.-W."/>
        </authorList>
    </citation>
    <scope>NUCLEOTIDE SEQUENCE [LARGE SCALE GENOMIC DNA]</scope>
    <source>
        <strain evidence="1 2">H21R-40</strain>
    </source>
</reference>
<keyword evidence="2" id="KW-1185">Reference proteome</keyword>
<name>A0ABY4FLU0_9MICO</name>
<dbReference type="Proteomes" id="UP000831786">
    <property type="component" value="Chromosome"/>
</dbReference>
<gene>
    <name evidence="1" type="ORF">MUN78_16605</name>
</gene>
<sequence>MQDETVQAGNDAWEAWEQASSVAVDVEAALTAANEAAENALKAVATADGKNSIYVGMTEPAEDPEQPFTQGDLWYVTDISGRMTMVRIWNGDSWAGYQFVADSILVPGSVGPTLIEDGSIVTQKLSATAIDGMVIRGNEIIGATVSGSFFELLGQGATSAYSLVDAMESASSNWIGINASKVQNTAQFHSGTQATRFTPGVSAGEKYFYRSLGLGLAPMSLAGSVWAWAPSATTISTRFGGGNAFSASQTHILPAGVWTELTLTADAVEVGWSRLYFQFDSASTVPVTIDDLSIASAEKNNQLLSLSRDGYGIPQILGASESGPRFKLAVARGGPLDGRARGGQLSLWDESGNELLISGSSANFYEAGTGAIRMWMRNNLLALYPSTGSAQFTSNAPGGVFFTDSSSAGGGATLRSIQNDVRISVPAGKKIYLDGVTEFQGDTAWANIAITGGSGTCKWRRYLGMIELEFDITMSSALAAGAAITTLFSVPAAAAPATPAPFNVTTAGAQPINGFVSASTLGTTFRNNGTSSQNRIFGWGRWSPA</sequence>